<dbReference type="InterPro" id="IPR040256">
    <property type="entry name" value="At4g02000-like"/>
</dbReference>
<keyword evidence="1" id="KW-0862">Zinc</keyword>
<dbReference type="GO" id="GO:0008270">
    <property type="term" value="F:zinc ion binding"/>
    <property type="evidence" value="ECO:0007669"/>
    <property type="project" value="UniProtKB-KW"/>
</dbReference>
<name>A0AAE1KE36_9FABA</name>
<keyword evidence="5" id="KW-1185">Reference proteome</keyword>
<feature type="domain" description="CCHC-type" evidence="3">
    <location>
        <begin position="190"/>
        <end position="204"/>
    </location>
</feature>
<evidence type="ECO:0000256" key="1">
    <source>
        <dbReference type="PROSITE-ProRule" id="PRU00047"/>
    </source>
</evidence>
<feature type="compositionally biased region" description="Polar residues" evidence="2">
    <location>
        <begin position="314"/>
        <end position="333"/>
    </location>
</feature>
<reference evidence="4" key="1">
    <citation type="submission" date="2023-10" db="EMBL/GenBank/DDBJ databases">
        <title>Chromosome-level genome of the transformable northern wattle, Acacia crassicarpa.</title>
        <authorList>
            <person name="Massaro I."/>
            <person name="Sinha N.R."/>
            <person name="Poethig S."/>
            <person name="Leichty A.R."/>
        </authorList>
    </citation>
    <scope>NUCLEOTIDE SEQUENCE</scope>
    <source>
        <strain evidence="4">Acra3RX</strain>
        <tissue evidence="4">Leaf</tissue>
    </source>
</reference>
<keyword evidence="1" id="KW-0479">Metal-binding</keyword>
<comment type="caution">
    <text evidence="4">The sequence shown here is derived from an EMBL/GenBank/DDBJ whole genome shotgun (WGS) entry which is preliminary data.</text>
</comment>
<evidence type="ECO:0000313" key="4">
    <source>
        <dbReference type="EMBL" id="KAK4271160.1"/>
    </source>
</evidence>
<dbReference type="Proteomes" id="UP001293593">
    <property type="component" value="Unassembled WGS sequence"/>
</dbReference>
<dbReference type="PANTHER" id="PTHR31286">
    <property type="entry name" value="GLYCINE-RICH CELL WALL STRUCTURAL PROTEIN 1.8-LIKE"/>
    <property type="match status" value="1"/>
</dbReference>
<dbReference type="PROSITE" id="PS50158">
    <property type="entry name" value="ZF_CCHC"/>
    <property type="match status" value="1"/>
</dbReference>
<dbReference type="AlphaFoldDB" id="A0AAE1KE36"/>
<protein>
    <recommendedName>
        <fullName evidence="3">CCHC-type domain-containing protein</fullName>
    </recommendedName>
</protein>
<dbReference type="PANTHER" id="PTHR31286:SF167">
    <property type="entry name" value="OS09G0268800 PROTEIN"/>
    <property type="match status" value="1"/>
</dbReference>
<dbReference type="InterPro" id="IPR025558">
    <property type="entry name" value="DUF4283"/>
</dbReference>
<dbReference type="EMBL" id="JAWXYG010000005">
    <property type="protein sequence ID" value="KAK4271160.1"/>
    <property type="molecule type" value="Genomic_DNA"/>
</dbReference>
<keyword evidence="1" id="KW-0863">Zinc-finger</keyword>
<dbReference type="InterPro" id="IPR025836">
    <property type="entry name" value="Zn_knuckle_CX2CX4HX4C"/>
</dbReference>
<accession>A0AAE1KE36</accession>
<dbReference type="InterPro" id="IPR001878">
    <property type="entry name" value="Znf_CCHC"/>
</dbReference>
<sequence length="517" mass="57624">MDVPVISDPLIWKDNEAERTLIGKILSVKTYSRVAIERILQKAWNLRSGFDVLEVTGNAFLFKFDEEEEYSRILRGRPWSIDGCLLNLMERSRYKACDDFDFSRCPVWIQIHNIPLEAMCLENAILIGGYVGEVLLVEDPHLHGKLFRNFLRARILLDLRKALAYGFWMNKPDGGRVWITVHYEKLQSFCFNCGKVGHDNCKCRHVKAMSVANSTEPCFGPWTTTNQCRNREEAIVEVRSDWEEVPYYRRRKEEAILRRRKEHSCEDGYDSKVEEEDLFSIKLSSSSRSAKAWEDASADEERVPFVVEGGGSAKPSSDEQGVVTPSVSISQGLPSDSVEEITEMTKQPSTLINSSSALSSYAPTPSVIGKGPFPEEEETASLAVVPYCGNSLKEVTNSLCGLGIQRGAAGDFELPSLKKRKSDAIVKEPEVVAISTYAGMLKRGKVRLRKYCKKKGRGVKENVTEEELGADETMDDLAAVDFSGNAFVFKAKGGKLVSSITEGVGGWPLAATKSQLS</sequence>
<feature type="region of interest" description="Disordered" evidence="2">
    <location>
        <begin position="310"/>
        <end position="333"/>
    </location>
</feature>
<evidence type="ECO:0000259" key="3">
    <source>
        <dbReference type="PROSITE" id="PS50158"/>
    </source>
</evidence>
<dbReference type="GO" id="GO:0003676">
    <property type="term" value="F:nucleic acid binding"/>
    <property type="evidence" value="ECO:0007669"/>
    <property type="project" value="InterPro"/>
</dbReference>
<organism evidence="4 5">
    <name type="scientific">Acacia crassicarpa</name>
    <name type="common">northern wattle</name>
    <dbReference type="NCBI Taxonomy" id="499986"/>
    <lineage>
        <taxon>Eukaryota</taxon>
        <taxon>Viridiplantae</taxon>
        <taxon>Streptophyta</taxon>
        <taxon>Embryophyta</taxon>
        <taxon>Tracheophyta</taxon>
        <taxon>Spermatophyta</taxon>
        <taxon>Magnoliopsida</taxon>
        <taxon>eudicotyledons</taxon>
        <taxon>Gunneridae</taxon>
        <taxon>Pentapetalae</taxon>
        <taxon>rosids</taxon>
        <taxon>fabids</taxon>
        <taxon>Fabales</taxon>
        <taxon>Fabaceae</taxon>
        <taxon>Caesalpinioideae</taxon>
        <taxon>mimosoid clade</taxon>
        <taxon>Acacieae</taxon>
        <taxon>Acacia</taxon>
    </lineage>
</organism>
<evidence type="ECO:0000313" key="5">
    <source>
        <dbReference type="Proteomes" id="UP001293593"/>
    </source>
</evidence>
<evidence type="ECO:0000256" key="2">
    <source>
        <dbReference type="SAM" id="MobiDB-lite"/>
    </source>
</evidence>
<dbReference type="Pfam" id="PF14392">
    <property type="entry name" value="zf-CCHC_4"/>
    <property type="match status" value="1"/>
</dbReference>
<dbReference type="Pfam" id="PF14111">
    <property type="entry name" value="DUF4283"/>
    <property type="match status" value="1"/>
</dbReference>
<proteinExistence type="predicted"/>
<gene>
    <name evidence="4" type="ORF">QN277_019894</name>
</gene>